<dbReference type="Pfam" id="PF05193">
    <property type="entry name" value="Peptidase_M16_C"/>
    <property type="match status" value="2"/>
</dbReference>
<dbReference type="GO" id="GO:0004222">
    <property type="term" value="F:metalloendopeptidase activity"/>
    <property type="evidence" value="ECO:0007669"/>
    <property type="project" value="InterPro"/>
</dbReference>
<evidence type="ECO:0000259" key="10">
    <source>
        <dbReference type="Pfam" id="PF00675"/>
    </source>
</evidence>
<dbReference type="InterPro" id="IPR050626">
    <property type="entry name" value="Peptidase_M16"/>
</dbReference>
<evidence type="ECO:0000256" key="5">
    <source>
        <dbReference type="ARBA" id="ARBA00022801"/>
    </source>
</evidence>
<evidence type="ECO:0000256" key="6">
    <source>
        <dbReference type="ARBA" id="ARBA00022833"/>
    </source>
</evidence>
<keyword evidence="5" id="KW-0378">Hydrolase</keyword>
<dbReference type="PANTHER" id="PTHR43690:SF34">
    <property type="entry name" value="ZINC PROTEASE PQQL-LIKE"/>
    <property type="match status" value="1"/>
</dbReference>
<evidence type="ECO:0000256" key="8">
    <source>
        <dbReference type="RuleBase" id="RU004447"/>
    </source>
</evidence>
<organism evidence="12 13">
    <name type="scientific">Odoribacter splanchnicus</name>
    <dbReference type="NCBI Taxonomy" id="28118"/>
    <lineage>
        <taxon>Bacteria</taxon>
        <taxon>Pseudomonadati</taxon>
        <taxon>Bacteroidota</taxon>
        <taxon>Bacteroidia</taxon>
        <taxon>Bacteroidales</taxon>
        <taxon>Odoribacteraceae</taxon>
        <taxon>Odoribacter</taxon>
    </lineage>
</organism>
<dbReference type="InterPro" id="IPR001431">
    <property type="entry name" value="Pept_M16_Zn_BS"/>
</dbReference>
<dbReference type="GO" id="GO:0046872">
    <property type="term" value="F:metal ion binding"/>
    <property type="evidence" value="ECO:0007669"/>
    <property type="project" value="UniProtKB-KW"/>
</dbReference>
<evidence type="ECO:0000256" key="4">
    <source>
        <dbReference type="ARBA" id="ARBA00022723"/>
    </source>
</evidence>
<gene>
    <name evidence="12" type="ORF">DWW57_14120</name>
</gene>
<dbReference type="InterPro" id="IPR011765">
    <property type="entry name" value="Pept_M16_N"/>
</dbReference>
<reference evidence="12 13" key="1">
    <citation type="submission" date="2018-08" db="EMBL/GenBank/DDBJ databases">
        <title>A genome reference for cultivated species of the human gut microbiota.</title>
        <authorList>
            <person name="Zou Y."/>
            <person name="Xue W."/>
            <person name="Luo G."/>
        </authorList>
    </citation>
    <scope>NUCLEOTIDE SEQUENCE [LARGE SCALE GENOMIC DNA]</scope>
    <source>
        <strain evidence="12 13">AF16-14</strain>
    </source>
</reference>
<keyword evidence="6" id="KW-0862">Zinc</keyword>
<name>A0A412TMM2_9BACT</name>
<dbReference type="RefSeq" id="WP_022159481.1">
    <property type="nucleotide sequence ID" value="NZ_BAABYK010000001.1"/>
</dbReference>
<keyword evidence="7" id="KW-0482">Metalloprotease</keyword>
<feature type="domain" description="Peptidase M16 C-terminal" evidence="11">
    <location>
        <begin position="688"/>
        <end position="867"/>
    </location>
</feature>
<dbReference type="PROSITE" id="PS00143">
    <property type="entry name" value="INSULINASE"/>
    <property type="match status" value="1"/>
</dbReference>
<comment type="caution">
    <text evidence="12">The sequence shown here is derived from an EMBL/GenBank/DDBJ whole genome shotgun (WGS) entry which is preliminary data.</text>
</comment>
<keyword evidence="4" id="KW-0479">Metal-binding</keyword>
<dbReference type="AlphaFoldDB" id="A0A412TMM2"/>
<dbReference type="InterPro" id="IPR011249">
    <property type="entry name" value="Metalloenz_LuxS/M16"/>
</dbReference>
<keyword evidence="9" id="KW-0732">Signal</keyword>
<sequence>MKRLFILITFSCLLFLQGSFAQVDLQAPLPQDPNIVTGKLPNGIVYYLRHNEEPKGRASFYIIRNAGALLENDEQDGLAHFLEHMAFQGTKNFPGKGIITSLEKHGVSFGRNINAYTAQNETVYNLSDVPTNSESLLDTCLLILHDWSYYLTLEDDEIDAERGVITEEWRTRRTPQFRIQKQMFPVLFKDSKYAIRDVIGNLDVIKNFKYQTIRDFYHEWYRTDLEAIAIVGDFDVAKMEQKVKELFSKIPAVENPTPRPFYEIPEHDEMYYCLATDKEVQQSSIQIVTLLPGTPATEKNKLAYFKDNIINSFYNQMAGARISEMMQKGNPPFINGGFGFGGFVRGYNAYNINTTAKPNEEDVALEAILTENERIRRFGFTPSELERVKTNMLVGLESAYKEKDKTGNESYIEEMQANFLEQEPIVDFDFYYNAVKQIIPTITVEEVSARAKEWNTDKNRTVVVSGPSENAKHLTREEVTAIMDKVAKKEIEPYRDEVTDATLISEELPGSKIVSTKKLPLFDAEEWTLANGAKVVFRKADYEKDAVSLTSYSKGGTSLYDIDMLPSANNAAAFVGAYGLGDFDATTLRKILTGKMASCGVSINGLSESVSGSSTPQDFETMLQLLYLRFEKPRFDKEAHEAMMSRNRASIANMEKNPQKIMKDSISLIMSNYNPRTLLFNEKYLDQISIEKIEQVYRDRIKDASDFTFFIVGNIDAETVKPLVEKYIGSLKSENRKETWRDNHVRGPKGKTVKEIELELTTPKSTVITNFSKDMKYSVYNNICNNILEGILDLRYTENIREKEGGTYGVGVQAGSVREPYSNYSMTMSFDCDPDKAQHLKSLIYAELDKIMKEAPTPEEMNKVIANMKKNHEQSKNHNSYWMNCITSYYISGVNPNDPKNFDHIVDKLQPKDIQKFAQSLFKGADVVDLIFKPKQ</sequence>
<dbReference type="GO" id="GO:0006508">
    <property type="term" value="P:proteolysis"/>
    <property type="evidence" value="ECO:0007669"/>
    <property type="project" value="UniProtKB-KW"/>
</dbReference>
<protein>
    <submittedName>
        <fullName evidence="12">Insulinase family protein</fullName>
    </submittedName>
</protein>
<evidence type="ECO:0000256" key="7">
    <source>
        <dbReference type="ARBA" id="ARBA00023049"/>
    </source>
</evidence>
<dbReference type="Proteomes" id="UP000284243">
    <property type="component" value="Unassembled WGS sequence"/>
</dbReference>
<feature type="domain" description="Peptidase M16 N-terminal" evidence="10">
    <location>
        <begin position="51"/>
        <end position="169"/>
    </location>
</feature>
<dbReference type="SUPFAM" id="SSF63411">
    <property type="entry name" value="LuxS/MPP-like metallohydrolase"/>
    <property type="match status" value="4"/>
</dbReference>
<feature type="domain" description="Peptidase M16 C-terminal" evidence="11">
    <location>
        <begin position="208"/>
        <end position="391"/>
    </location>
</feature>
<comment type="cofactor">
    <cofactor evidence="1">
        <name>Zn(2+)</name>
        <dbReference type="ChEBI" id="CHEBI:29105"/>
    </cofactor>
</comment>
<evidence type="ECO:0000256" key="1">
    <source>
        <dbReference type="ARBA" id="ARBA00001947"/>
    </source>
</evidence>
<evidence type="ECO:0000256" key="9">
    <source>
        <dbReference type="SAM" id="SignalP"/>
    </source>
</evidence>
<dbReference type="InterPro" id="IPR007863">
    <property type="entry name" value="Peptidase_M16_C"/>
</dbReference>
<evidence type="ECO:0000313" key="13">
    <source>
        <dbReference type="Proteomes" id="UP000284243"/>
    </source>
</evidence>
<evidence type="ECO:0000256" key="2">
    <source>
        <dbReference type="ARBA" id="ARBA00007261"/>
    </source>
</evidence>
<keyword evidence="3" id="KW-0645">Protease</keyword>
<dbReference type="EMBL" id="QRYC01000023">
    <property type="protein sequence ID" value="RGU54989.1"/>
    <property type="molecule type" value="Genomic_DNA"/>
</dbReference>
<evidence type="ECO:0000256" key="3">
    <source>
        <dbReference type="ARBA" id="ARBA00022670"/>
    </source>
</evidence>
<proteinExistence type="inferred from homology"/>
<accession>A0A412TMM2</accession>
<comment type="similarity">
    <text evidence="2 8">Belongs to the peptidase M16 family.</text>
</comment>
<dbReference type="Gene3D" id="3.30.830.10">
    <property type="entry name" value="Metalloenzyme, LuxS/M16 peptidase-like"/>
    <property type="match status" value="4"/>
</dbReference>
<feature type="signal peptide" evidence="9">
    <location>
        <begin position="1"/>
        <end position="21"/>
    </location>
</feature>
<dbReference type="PANTHER" id="PTHR43690">
    <property type="entry name" value="NARDILYSIN"/>
    <property type="match status" value="1"/>
</dbReference>
<dbReference type="Pfam" id="PF00675">
    <property type="entry name" value="Peptidase_M16"/>
    <property type="match status" value="1"/>
</dbReference>
<evidence type="ECO:0000259" key="11">
    <source>
        <dbReference type="Pfam" id="PF05193"/>
    </source>
</evidence>
<evidence type="ECO:0000313" key="12">
    <source>
        <dbReference type="EMBL" id="RGU54989.1"/>
    </source>
</evidence>
<feature type="chain" id="PRO_5019458821" evidence="9">
    <location>
        <begin position="22"/>
        <end position="936"/>
    </location>
</feature>